<organism evidence="1 2">
    <name type="scientific">Candidatus Tanganyikabacteria bacterium</name>
    <dbReference type="NCBI Taxonomy" id="2961651"/>
    <lineage>
        <taxon>Bacteria</taxon>
        <taxon>Bacillati</taxon>
        <taxon>Candidatus Sericytochromatia</taxon>
        <taxon>Candidatus Tanganyikabacteria</taxon>
    </lineage>
</organism>
<comment type="caution">
    <text evidence="1">The sequence shown here is derived from an EMBL/GenBank/DDBJ whole genome shotgun (WGS) entry which is preliminary data.</text>
</comment>
<evidence type="ECO:0000313" key="1">
    <source>
        <dbReference type="EMBL" id="MBM3273992.1"/>
    </source>
</evidence>
<sequence length="131" mass="14128">MAREPKLGGAAIVASETRATEKIPEGDLHDVLVVDGPFGWSGVYPLTLAETARDGLCVRHCNLYFVKLTASPALQERAPTVVEKTHYRLADGDRLLRDAEVCTACLNKGCPQNRNARATAEDAPGKLILSL</sequence>
<evidence type="ECO:0000313" key="2">
    <source>
        <dbReference type="Proteomes" id="UP000703893"/>
    </source>
</evidence>
<name>A0A938BI36_9BACT</name>
<gene>
    <name evidence="1" type="ORF">FJZ00_02480</name>
</gene>
<protein>
    <submittedName>
        <fullName evidence="1">Uncharacterized protein</fullName>
    </submittedName>
</protein>
<dbReference type="Proteomes" id="UP000703893">
    <property type="component" value="Unassembled WGS sequence"/>
</dbReference>
<proteinExistence type="predicted"/>
<dbReference type="EMBL" id="VGJX01000094">
    <property type="protein sequence ID" value="MBM3273992.1"/>
    <property type="molecule type" value="Genomic_DNA"/>
</dbReference>
<dbReference type="AlphaFoldDB" id="A0A938BI36"/>
<accession>A0A938BI36</accession>
<reference evidence="1 2" key="1">
    <citation type="submission" date="2019-03" db="EMBL/GenBank/DDBJ databases">
        <title>Lake Tanganyika Metagenome-Assembled Genomes (MAGs).</title>
        <authorList>
            <person name="Tran P."/>
        </authorList>
    </citation>
    <scope>NUCLEOTIDE SEQUENCE [LARGE SCALE GENOMIC DNA]</scope>
    <source>
        <strain evidence="1">K_DeepCast_65m_m2_236</strain>
    </source>
</reference>